<comment type="caution">
    <text evidence="9">The sequence shown here is derived from an EMBL/GenBank/DDBJ whole genome shotgun (WGS) entry which is preliminary data.</text>
</comment>
<comment type="similarity">
    <text evidence="7">Belongs to the glycosyltransferase 87 family.</text>
</comment>
<keyword evidence="2" id="KW-1003">Cell membrane</keyword>
<keyword evidence="6 8" id="KW-0472">Membrane</keyword>
<keyword evidence="4 8" id="KW-0812">Transmembrane</keyword>
<feature type="transmembrane region" description="Helical" evidence="8">
    <location>
        <begin position="97"/>
        <end position="112"/>
    </location>
</feature>
<feature type="transmembrane region" description="Helical" evidence="8">
    <location>
        <begin position="72"/>
        <end position="90"/>
    </location>
</feature>
<evidence type="ECO:0000256" key="4">
    <source>
        <dbReference type="ARBA" id="ARBA00022692"/>
    </source>
</evidence>
<dbReference type="RefSeq" id="WP_378249054.1">
    <property type="nucleotide sequence ID" value="NZ_JBHSKF010000010.1"/>
</dbReference>
<accession>A0ABW0ETH6</accession>
<keyword evidence="10" id="KW-1185">Reference proteome</keyword>
<evidence type="ECO:0000256" key="5">
    <source>
        <dbReference type="ARBA" id="ARBA00022989"/>
    </source>
</evidence>
<organism evidence="9 10">
    <name type="scientific">Actinokineospora guangxiensis</name>
    <dbReference type="NCBI Taxonomy" id="1490288"/>
    <lineage>
        <taxon>Bacteria</taxon>
        <taxon>Bacillati</taxon>
        <taxon>Actinomycetota</taxon>
        <taxon>Actinomycetes</taxon>
        <taxon>Pseudonocardiales</taxon>
        <taxon>Pseudonocardiaceae</taxon>
        <taxon>Actinokineospora</taxon>
    </lineage>
</organism>
<feature type="transmembrane region" description="Helical" evidence="8">
    <location>
        <begin position="305"/>
        <end position="325"/>
    </location>
</feature>
<evidence type="ECO:0000256" key="3">
    <source>
        <dbReference type="ARBA" id="ARBA00022679"/>
    </source>
</evidence>
<proteinExistence type="inferred from homology"/>
<gene>
    <name evidence="9" type="ORF">ACFPM7_19315</name>
</gene>
<protein>
    <submittedName>
        <fullName evidence="9">Glycosyltransferase 87 family protein</fullName>
    </submittedName>
</protein>
<name>A0ABW0ETH6_9PSEU</name>
<feature type="transmembrane region" description="Helical" evidence="8">
    <location>
        <begin position="345"/>
        <end position="363"/>
    </location>
</feature>
<evidence type="ECO:0000256" key="1">
    <source>
        <dbReference type="ARBA" id="ARBA00004651"/>
    </source>
</evidence>
<keyword evidence="3" id="KW-0808">Transferase</keyword>
<evidence type="ECO:0000256" key="6">
    <source>
        <dbReference type="ARBA" id="ARBA00023136"/>
    </source>
</evidence>
<comment type="subcellular location">
    <subcellularLocation>
        <location evidence="1">Cell membrane</location>
        <topology evidence="1">Multi-pass membrane protein</topology>
    </subcellularLocation>
</comment>
<evidence type="ECO:0000313" key="10">
    <source>
        <dbReference type="Proteomes" id="UP001596157"/>
    </source>
</evidence>
<sequence length="390" mass="41996">MFAVAAAAHALTVKIWPDALFHQIDLEVYRDAVRAPSLYGSGVTGELKFVYPPFAALLFSPFAALSMDALRIVWTLVNAALLIAVVRWCLLRLRGTAPLPALALLTGVVFWLDPVRVTFYLGQVNLVLLALVVWDLLRNDGKRWQGVGVGIAAAIKLTPLLFVVYLLLTRRFRAAGVALGAFAACVGLGFALRPSDSARFWFAGTFFDIGRINPVDSTGNHSLRGLTARLLGDGLLGKGLWVAGCLVVLVALVAVVRRGHEVQAVALCGMAGAAVSPYSWTHHWVWLVPFVVYCSHMVLVRGDRIAWASGALAVLVPFGFLTTWPDPASGLIPSSSLASLESARLLVGNIYVLLFAVLVVLALKVRDKEAVPAVVLRHGQQVRVRGLPSP</sequence>
<feature type="transmembrane region" description="Helical" evidence="8">
    <location>
        <begin position="149"/>
        <end position="168"/>
    </location>
</feature>
<keyword evidence="5 8" id="KW-1133">Transmembrane helix</keyword>
<feature type="transmembrane region" description="Helical" evidence="8">
    <location>
        <begin position="239"/>
        <end position="256"/>
    </location>
</feature>
<dbReference type="EMBL" id="JBHSKF010000010">
    <property type="protein sequence ID" value="MFC5289206.1"/>
    <property type="molecule type" value="Genomic_DNA"/>
</dbReference>
<feature type="transmembrane region" description="Helical" evidence="8">
    <location>
        <begin position="174"/>
        <end position="192"/>
    </location>
</feature>
<evidence type="ECO:0000256" key="7">
    <source>
        <dbReference type="ARBA" id="ARBA00024033"/>
    </source>
</evidence>
<evidence type="ECO:0000313" key="9">
    <source>
        <dbReference type="EMBL" id="MFC5289206.1"/>
    </source>
</evidence>
<reference evidence="10" key="1">
    <citation type="journal article" date="2019" name="Int. J. Syst. Evol. Microbiol.">
        <title>The Global Catalogue of Microorganisms (GCM) 10K type strain sequencing project: providing services to taxonomists for standard genome sequencing and annotation.</title>
        <authorList>
            <consortium name="The Broad Institute Genomics Platform"/>
            <consortium name="The Broad Institute Genome Sequencing Center for Infectious Disease"/>
            <person name="Wu L."/>
            <person name="Ma J."/>
        </authorList>
    </citation>
    <scope>NUCLEOTIDE SEQUENCE [LARGE SCALE GENOMIC DNA]</scope>
    <source>
        <strain evidence="10">CCUG 59778</strain>
    </source>
</reference>
<evidence type="ECO:0000256" key="8">
    <source>
        <dbReference type="SAM" id="Phobius"/>
    </source>
</evidence>
<dbReference type="InterPro" id="IPR018584">
    <property type="entry name" value="GT87"/>
</dbReference>
<dbReference type="Pfam" id="PF09594">
    <property type="entry name" value="GT87"/>
    <property type="match status" value="1"/>
</dbReference>
<dbReference type="Proteomes" id="UP001596157">
    <property type="component" value="Unassembled WGS sequence"/>
</dbReference>
<evidence type="ECO:0000256" key="2">
    <source>
        <dbReference type="ARBA" id="ARBA00022475"/>
    </source>
</evidence>